<reference evidence="2" key="1">
    <citation type="submission" date="2019-08" db="EMBL/GenBank/DDBJ databases">
        <authorList>
            <person name="Kucharzyk K."/>
            <person name="Murdoch R.W."/>
            <person name="Higgins S."/>
            <person name="Loffler F."/>
        </authorList>
    </citation>
    <scope>NUCLEOTIDE SEQUENCE</scope>
</reference>
<organism evidence="2">
    <name type="scientific">bioreactor metagenome</name>
    <dbReference type="NCBI Taxonomy" id="1076179"/>
    <lineage>
        <taxon>unclassified sequences</taxon>
        <taxon>metagenomes</taxon>
        <taxon>ecological metagenomes</taxon>
    </lineage>
</organism>
<sequence length="68" mass="7403">MAAVAVFCHFNCRKRRHIETEHICCIAGLEIQVGVPGRVRKVGFVLISVGDIFTVALTLPVINAARQG</sequence>
<keyword evidence="1" id="KW-0472">Membrane</keyword>
<proteinExistence type="predicted"/>
<keyword evidence="1" id="KW-1133">Transmembrane helix</keyword>
<feature type="transmembrane region" description="Helical" evidence="1">
    <location>
        <begin position="42"/>
        <end position="62"/>
    </location>
</feature>
<name>A0A645FIW6_9ZZZZ</name>
<evidence type="ECO:0000256" key="1">
    <source>
        <dbReference type="SAM" id="Phobius"/>
    </source>
</evidence>
<comment type="caution">
    <text evidence="2">The sequence shown here is derived from an EMBL/GenBank/DDBJ whole genome shotgun (WGS) entry which is preliminary data.</text>
</comment>
<keyword evidence="1" id="KW-0812">Transmembrane</keyword>
<dbReference type="AlphaFoldDB" id="A0A645FIW6"/>
<accession>A0A645FIW6</accession>
<gene>
    <name evidence="2" type="ORF">SDC9_161633</name>
</gene>
<evidence type="ECO:0000313" key="2">
    <source>
        <dbReference type="EMBL" id="MPN14307.1"/>
    </source>
</evidence>
<dbReference type="EMBL" id="VSSQ01060907">
    <property type="protein sequence ID" value="MPN14307.1"/>
    <property type="molecule type" value="Genomic_DNA"/>
</dbReference>
<protein>
    <submittedName>
        <fullName evidence="2">Uncharacterized protein</fullName>
    </submittedName>
</protein>